<evidence type="ECO:0000313" key="2">
    <source>
        <dbReference type="Proteomes" id="UP000094849"/>
    </source>
</evidence>
<sequence length="69" mass="8053">MAHQRSLALKLRIIEDGGDYKLDMNQANNELIRLFAFSGPKRLERVIDSAGRHDLKQGMYEAWEVIYFI</sequence>
<accession>A0A1E2UN78</accession>
<proteinExistence type="predicted"/>
<reference evidence="1 2" key="1">
    <citation type="submission" date="2016-03" db="EMBL/GenBank/DDBJ databases">
        <title>Chemosynthetic sulphur-oxidizing symbionts of marine invertebrate animals are capable of nitrogen fixation.</title>
        <authorList>
            <person name="Petersen J.M."/>
            <person name="Kemper A."/>
            <person name="Gruber-Vodicka H."/>
            <person name="Cardini U."/>
            <person name="Geest Mvander."/>
            <person name="Kleiner M."/>
            <person name="Bulgheresi S."/>
            <person name="Fussmann M."/>
            <person name="Herbold C."/>
            <person name="Seah B.K.B."/>
            <person name="Antony C.Paul."/>
            <person name="Liu D."/>
            <person name="Belitz A."/>
            <person name="Weber M."/>
        </authorList>
    </citation>
    <scope>NUCLEOTIDE SEQUENCE [LARGE SCALE GENOMIC DNA]</scope>
    <source>
        <strain evidence="1">G_D</strain>
    </source>
</reference>
<comment type="caution">
    <text evidence="1">The sequence shown here is derived from an EMBL/GenBank/DDBJ whole genome shotgun (WGS) entry which is preliminary data.</text>
</comment>
<dbReference type="RefSeq" id="WP_069003235.1">
    <property type="nucleotide sequence ID" value="NZ_LVJW01000006.1"/>
</dbReference>
<protein>
    <submittedName>
        <fullName evidence="1">Uncharacterized protein</fullName>
    </submittedName>
</protein>
<dbReference type="AlphaFoldDB" id="A0A1E2UN78"/>
<dbReference type="EMBL" id="LVJZ01000003">
    <property type="protein sequence ID" value="ODB95995.1"/>
    <property type="molecule type" value="Genomic_DNA"/>
</dbReference>
<dbReference type="Proteomes" id="UP000094849">
    <property type="component" value="Unassembled WGS sequence"/>
</dbReference>
<name>A0A1E2UN78_9GAMM</name>
<gene>
    <name evidence="1" type="ORF">A3196_04015</name>
</gene>
<evidence type="ECO:0000313" key="1">
    <source>
        <dbReference type="EMBL" id="ODB95995.1"/>
    </source>
</evidence>
<organism evidence="1 2">
    <name type="scientific">Candidatus Thiodiazotropha endoloripes</name>
    <dbReference type="NCBI Taxonomy" id="1818881"/>
    <lineage>
        <taxon>Bacteria</taxon>
        <taxon>Pseudomonadati</taxon>
        <taxon>Pseudomonadota</taxon>
        <taxon>Gammaproteobacteria</taxon>
        <taxon>Chromatiales</taxon>
        <taxon>Sedimenticolaceae</taxon>
        <taxon>Candidatus Thiodiazotropha</taxon>
    </lineage>
</organism>
<keyword evidence="2" id="KW-1185">Reference proteome</keyword>